<reference evidence="3 4" key="1">
    <citation type="submission" date="2016-05" db="EMBL/GenBank/DDBJ databases">
        <title>Comparative analysis of secretome profiles of manganese(II)-oxidizing ascomycete fungi.</title>
        <authorList>
            <consortium name="DOE Joint Genome Institute"/>
            <person name="Zeiner C.A."/>
            <person name="Purvine S.O."/>
            <person name="Zink E.M."/>
            <person name="Wu S."/>
            <person name="Pasa-Tolic L."/>
            <person name="Chaput D.L."/>
            <person name="Haridas S."/>
            <person name="Grigoriev I.V."/>
            <person name="Santelli C.M."/>
            <person name="Hansel C.M."/>
        </authorList>
    </citation>
    <scope>NUCLEOTIDE SEQUENCE [LARGE SCALE GENOMIC DNA]</scope>
    <source>
        <strain evidence="3 4">AP3s5-JAC2a</strain>
    </source>
</reference>
<dbReference type="AlphaFoldDB" id="A0A177CAY8"/>
<dbReference type="GeneID" id="28768515"/>
<sequence>MSISNMNSFCQHLLEANRLNQLLLNRIQELELELSQVRLTSRPLYTQDTLNPPNPAPSSTPVTRPAAARLKRTETPQQLFLKNMTDTKVYTVGIEPQDDRGLLHDFFEDIRKWAIHYTINLADEVLSHCSTMKDVVAIIGDKSDIHHLLADREMRQDVVSALIVRDIVFHAIGEGSMFNSKHRNGELCGEIVSSFAMLSHQDYRAKHQLCLRQAALYQEMYGEHNHHEWRTKQANERTKALLNTLSPFLHWGINTDGEHSLSELYVKGYRIGFRLRSHAIKWQVIFPVAGMQLDLKRMVNRTLNLAGDPMTTWTELTKNPERYFVRFAITPTMIKSDFSAGYEVKEVVHSSLVHVGRQNVSSHRKDTQMTSRKNGRKN</sequence>
<evidence type="ECO:0000256" key="2">
    <source>
        <dbReference type="SAM" id="MobiDB-lite"/>
    </source>
</evidence>
<gene>
    <name evidence="3" type="ORF">CC84DRAFT_1261033</name>
</gene>
<accession>A0A177CAY8</accession>
<feature type="region of interest" description="Disordered" evidence="2">
    <location>
        <begin position="358"/>
        <end position="378"/>
    </location>
</feature>
<evidence type="ECO:0000313" key="3">
    <source>
        <dbReference type="EMBL" id="OAG04009.1"/>
    </source>
</evidence>
<proteinExistence type="predicted"/>
<dbReference type="STRING" id="1460663.A0A177CAY8"/>
<dbReference type="OrthoDB" id="3789787at2759"/>
<protein>
    <submittedName>
        <fullName evidence="3">Uncharacterized protein</fullName>
    </submittedName>
</protein>
<dbReference type="InParanoid" id="A0A177CAY8"/>
<dbReference type="RefSeq" id="XP_018034374.1">
    <property type="nucleotide sequence ID" value="XM_018185029.1"/>
</dbReference>
<dbReference type="Proteomes" id="UP000077069">
    <property type="component" value="Unassembled WGS sequence"/>
</dbReference>
<name>A0A177CAY8_9PLEO</name>
<evidence type="ECO:0000313" key="4">
    <source>
        <dbReference type="Proteomes" id="UP000077069"/>
    </source>
</evidence>
<dbReference type="EMBL" id="KV441554">
    <property type="protein sequence ID" value="OAG04009.1"/>
    <property type="molecule type" value="Genomic_DNA"/>
</dbReference>
<feature type="coiled-coil region" evidence="1">
    <location>
        <begin position="13"/>
        <end position="40"/>
    </location>
</feature>
<keyword evidence="4" id="KW-1185">Reference proteome</keyword>
<evidence type="ECO:0000256" key="1">
    <source>
        <dbReference type="SAM" id="Coils"/>
    </source>
</evidence>
<organism evidence="3 4">
    <name type="scientific">Paraphaeosphaeria sporulosa</name>
    <dbReference type="NCBI Taxonomy" id="1460663"/>
    <lineage>
        <taxon>Eukaryota</taxon>
        <taxon>Fungi</taxon>
        <taxon>Dikarya</taxon>
        <taxon>Ascomycota</taxon>
        <taxon>Pezizomycotina</taxon>
        <taxon>Dothideomycetes</taxon>
        <taxon>Pleosporomycetidae</taxon>
        <taxon>Pleosporales</taxon>
        <taxon>Massarineae</taxon>
        <taxon>Didymosphaeriaceae</taxon>
        <taxon>Paraphaeosphaeria</taxon>
    </lineage>
</organism>
<keyword evidence="1" id="KW-0175">Coiled coil</keyword>